<dbReference type="GO" id="GO:0004594">
    <property type="term" value="F:pantothenate kinase activity"/>
    <property type="evidence" value="ECO:0007669"/>
    <property type="project" value="UniProtKB-EC"/>
</dbReference>
<dbReference type="Proteomes" id="UP000028828">
    <property type="component" value="Unassembled WGS sequence"/>
</dbReference>
<dbReference type="PANTHER" id="PTHR12280">
    <property type="entry name" value="PANTOTHENATE KINASE"/>
    <property type="match status" value="1"/>
</dbReference>
<protein>
    <submittedName>
        <fullName evidence="5">Fumble protein</fullName>
        <ecNumber evidence="5">2.7.1.33</ecNumber>
    </submittedName>
</protein>
<feature type="compositionally biased region" description="Low complexity" evidence="4">
    <location>
        <begin position="1152"/>
        <end position="1166"/>
    </location>
</feature>
<dbReference type="GO" id="GO:0005829">
    <property type="term" value="C:cytosol"/>
    <property type="evidence" value="ECO:0007669"/>
    <property type="project" value="TreeGrafter"/>
</dbReference>
<evidence type="ECO:0000313" key="5">
    <source>
        <dbReference type="EMBL" id="KFG28711.1"/>
    </source>
</evidence>
<dbReference type="SUPFAM" id="SSF53067">
    <property type="entry name" value="Actin-like ATPase domain"/>
    <property type="match status" value="2"/>
</dbReference>
<dbReference type="GO" id="GO:0005634">
    <property type="term" value="C:nucleus"/>
    <property type="evidence" value="ECO:0007669"/>
    <property type="project" value="TreeGrafter"/>
</dbReference>
<gene>
    <name evidence="5" type="ORF">TGP89_307770</name>
</gene>
<dbReference type="GO" id="GO:0005524">
    <property type="term" value="F:ATP binding"/>
    <property type="evidence" value="ECO:0007669"/>
    <property type="project" value="UniProtKB-KW"/>
</dbReference>
<feature type="region of interest" description="Disordered" evidence="4">
    <location>
        <begin position="1101"/>
        <end position="1191"/>
    </location>
</feature>
<dbReference type="Pfam" id="PF03630">
    <property type="entry name" value="Fumble"/>
    <property type="match status" value="1"/>
</dbReference>
<reference evidence="5 6" key="1">
    <citation type="submission" date="2014-03" db="EMBL/GenBank/DDBJ databases">
        <authorList>
            <person name="Sibley D."/>
            <person name="Venepally P."/>
            <person name="Karamycheva S."/>
            <person name="Hadjithomas M."/>
            <person name="Khan A."/>
            <person name="Brunk B."/>
            <person name="Roos D."/>
            <person name="Caler E."/>
            <person name="Lorenzi H."/>
        </authorList>
    </citation>
    <scope>NUCLEOTIDE SEQUENCE [LARGE SCALE GENOMIC DNA]</scope>
    <source>
        <strain evidence="6">p89</strain>
    </source>
</reference>
<dbReference type="SMR" id="A0A086J993"/>
<dbReference type="InterPro" id="IPR043129">
    <property type="entry name" value="ATPase_NBD"/>
</dbReference>
<feature type="compositionally biased region" description="Polar residues" evidence="4">
    <location>
        <begin position="1106"/>
        <end position="1151"/>
    </location>
</feature>
<feature type="region of interest" description="Disordered" evidence="4">
    <location>
        <begin position="546"/>
        <end position="570"/>
    </location>
</feature>
<feature type="compositionally biased region" description="Polar residues" evidence="4">
    <location>
        <begin position="419"/>
        <end position="440"/>
    </location>
</feature>
<feature type="region of interest" description="Disordered" evidence="4">
    <location>
        <begin position="296"/>
        <end position="323"/>
    </location>
</feature>
<evidence type="ECO:0000256" key="4">
    <source>
        <dbReference type="SAM" id="MobiDB-lite"/>
    </source>
</evidence>
<organism evidence="5 6">
    <name type="scientific">Toxoplasma gondii p89</name>
    <dbReference type="NCBI Taxonomy" id="943119"/>
    <lineage>
        <taxon>Eukaryota</taxon>
        <taxon>Sar</taxon>
        <taxon>Alveolata</taxon>
        <taxon>Apicomplexa</taxon>
        <taxon>Conoidasida</taxon>
        <taxon>Coccidia</taxon>
        <taxon>Eucoccidiorida</taxon>
        <taxon>Eimeriorina</taxon>
        <taxon>Sarcocystidae</taxon>
        <taxon>Toxoplasma</taxon>
    </lineage>
</organism>
<keyword evidence="1" id="KW-0547">Nucleotide-binding</keyword>
<feature type="region of interest" description="Disordered" evidence="4">
    <location>
        <begin position="419"/>
        <end position="515"/>
    </location>
</feature>
<feature type="region of interest" description="Disordered" evidence="4">
    <location>
        <begin position="224"/>
        <end position="251"/>
    </location>
</feature>
<dbReference type="CDD" id="cd24086">
    <property type="entry name" value="ASKHA_NBD_PanK-II_euk"/>
    <property type="match status" value="1"/>
</dbReference>
<dbReference type="VEuPathDB" id="ToxoDB:TGP89_307770"/>
<dbReference type="EC" id="2.7.1.33" evidence="5"/>
<dbReference type="Gene3D" id="3.30.420.40">
    <property type="match status" value="1"/>
</dbReference>
<keyword evidence="5" id="KW-0808">Transferase</keyword>
<evidence type="ECO:0000313" key="6">
    <source>
        <dbReference type="Proteomes" id="UP000028828"/>
    </source>
</evidence>
<dbReference type="OrthoDB" id="333728at2759"/>
<feature type="compositionally biased region" description="Basic and acidic residues" evidence="4">
    <location>
        <begin position="449"/>
        <end position="463"/>
    </location>
</feature>
<dbReference type="Gene3D" id="3.30.420.510">
    <property type="match status" value="1"/>
</dbReference>
<evidence type="ECO:0000256" key="1">
    <source>
        <dbReference type="ARBA" id="ARBA00022741"/>
    </source>
</evidence>
<evidence type="ECO:0000256" key="2">
    <source>
        <dbReference type="ARBA" id="ARBA00022840"/>
    </source>
</evidence>
<feature type="region of interest" description="Disordered" evidence="4">
    <location>
        <begin position="986"/>
        <end position="1009"/>
    </location>
</feature>
<keyword evidence="3" id="KW-0173">Coenzyme A biosynthesis</keyword>
<proteinExistence type="predicted"/>
<evidence type="ECO:0000256" key="3">
    <source>
        <dbReference type="ARBA" id="ARBA00022993"/>
    </source>
</evidence>
<dbReference type="GO" id="GO:0015937">
    <property type="term" value="P:coenzyme A biosynthetic process"/>
    <property type="evidence" value="ECO:0007669"/>
    <property type="project" value="UniProtKB-KW"/>
</dbReference>
<keyword evidence="2" id="KW-0067">ATP-binding</keyword>
<sequence>MTHVYCRVDVLEFWSVFSVHKIGEAFFSSLMQPSEDGASDLLSRCVCPVREQCDPRASMAWSQSAAGVVDPDASFWKSRDMLFSESSRPHSFACPRRDDRCLHHCSCRNCPCTSSVCDENSVHAAAEASAPDETQQLKGDWTGCNEPACVSSLASNPRLFSPLAAGRGEGFGDKGSGDEGFGASRPQGCRKGPSAFVNRRRCHCSCGTGMRPCQLDQLRQCKAARQRPNSNNLEATPSDAPNPPDPGAPVRSERLLASALPLSLPGSSRRGPGSYSWNFCRPCRCRYCGERSLPRRRSSASEPRQPSSVSAAPAQRPSRSRRSLSPAFVLYPPHHPPCLTTASAARLLELVRNGGPSDRCAVDIGGTLAKVVFVTKSGATGDSCASDRYQTPKITSKCWRHAERLSPTLGAQRRELNSLATGTTDVPQTPAGDTQDSGTGFSAKRQFRGRSDSDIDTVDHHEGSSATSASKKQPHANEACCEDRESPRTRAPSSAIQESAPVPACARANEPGGSLDQSEVAASFVQRSLGKTADFLCQRTPCTAAAPRLSTASPDPALHSFPGDSAADEGHRMPLHAELEPPVSENVPGHTPDLTGGRRRQCVRCHCRSDRKARASLTIRATPEHVIRFTYFHTKDVSSLLHFLKANGFAQPGVVLRATGGGAHKFSALFLERLGVQLKKLDEMESIMKGLVCLASSTDSVFRFDLQKKQRIHVHVTTPLYPFLVVNIGSGVSILKATSPSSFVRVTGTCIGGGTVLGLARLLFHAKTFKQVVKLSQRGTDLLDLKVGDLFGDAAGSRCLPADTLASSFGRLYLMTSQEDGNLLRKNLRKEDVARSLIHMVSYNLGYLAYLVGTAHGVRRIFFAGKYINNHEFTMESITHGVNFYMRQYDAAAQSVSIPASLQPVDPSCSCNVSSVLSCSSPCGTAVPVTNHEFQKGTEEIGRAPVESGRDGHLSAPRLLLSWVQATETENKIFCCSRYARRIHKKGARSKSAPPALGTGRSAGGGQPHAVPDVCVLGDNNRLPSFPPDADFRRQESESHSPLGCGRSLCNHSHWQPPYEKVFTGVDKSHETTCMLEPERGSPGERAGKGCIARSQAHVLARRGGASSTQTRQSANQGLSISSQENTLPYSPFFSSGQSTHEAQGQDSNINSEPSAAAEASAGSAATRQGPVTRNDRTTQRVLPTGSKAWPQPPPFEVLFLRHDGYLGALGALVAADECPVEKSRC</sequence>
<dbReference type="AlphaFoldDB" id="A0A086J993"/>
<feature type="compositionally biased region" description="Low complexity" evidence="4">
    <location>
        <begin position="303"/>
        <end position="323"/>
    </location>
</feature>
<dbReference type="PANTHER" id="PTHR12280:SF20">
    <property type="entry name" value="4'-PHOSPHOPANTETHEINE PHOSPHATASE"/>
    <property type="match status" value="1"/>
</dbReference>
<dbReference type="InterPro" id="IPR004567">
    <property type="entry name" value="Type_II_PanK"/>
</dbReference>
<comment type="caution">
    <text evidence="5">The sequence shown here is derived from an EMBL/GenBank/DDBJ whole genome shotgun (WGS) entry which is preliminary data.</text>
</comment>
<name>A0A086J993_TOXGO</name>
<dbReference type="EMBL" id="AEYI02002305">
    <property type="protein sequence ID" value="KFG28711.1"/>
    <property type="molecule type" value="Genomic_DNA"/>
</dbReference>
<accession>A0A086J993</accession>